<dbReference type="Proteomes" id="UP000002457">
    <property type="component" value="Chromosome"/>
</dbReference>
<dbReference type="InterPro" id="IPR001387">
    <property type="entry name" value="Cro/C1-type_HTH"/>
</dbReference>
<dbReference type="CDD" id="cd00093">
    <property type="entry name" value="HTH_XRE"/>
    <property type="match status" value="1"/>
</dbReference>
<evidence type="ECO:0000313" key="4">
    <source>
        <dbReference type="Proteomes" id="UP000002457"/>
    </source>
</evidence>
<dbReference type="KEGG" id="mpl:Mpal_0938"/>
<name>B8GGN5_METPE</name>
<gene>
    <name evidence="3" type="ordered locus">Mpal_0938</name>
</gene>
<keyword evidence="1" id="KW-0238">DNA-binding</keyword>
<dbReference type="AlphaFoldDB" id="B8GGN5"/>
<sequence>MHCELCGSVITGPSAKRVRIEGAELEVCGQCAKYGVEVQQPKKPALKRNVPGAKATPVVHHRRDAFDMMDGEIVDDYGERIRKARAARGMSQKDLALAVKEKEMLIKKIEKGDLIPEDDVRKKIEKELLIRLVDSPEDPIEKRRADQVKTTFGDLISIKRQP</sequence>
<dbReference type="HOGENOM" id="CLU_130237_0_0_2"/>
<dbReference type="InterPro" id="IPR058562">
    <property type="entry name" value="MJ0586_N"/>
</dbReference>
<dbReference type="STRING" id="521011.Mpal_0938"/>
<proteinExistence type="predicted"/>
<accession>B8GGN5</accession>
<evidence type="ECO:0000256" key="1">
    <source>
        <dbReference type="ARBA" id="ARBA00023125"/>
    </source>
</evidence>
<dbReference type="Pfam" id="PF26602">
    <property type="entry name" value="HVO_2718_N"/>
    <property type="match status" value="1"/>
</dbReference>
<dbReference type="SUPFAM" id="SSF47413">
    <property type="entry name" value="lambda repressor-like DNA-binding domains"/>
    <property type="match status" value="1"/>
</dbReference>
<protein>
    <submittedName>
        <fullName evidence="3">Transcriptional regulator, XRE family</fullName>
    </submittedName>
</protein>
<dbReference type="PANTHER" id="PTHR10245:SF15">
    <property type="entry name" value="ENDOTHELIAL DIFFERENTIATION-RELATED FACTOR 1"/>
    <property type="match status" value="1"/>
</dbReference>
<evidence type="ECO:0000259" key="2">
    <source>
        <dbReference type="PROSITE" id="PS50943"/>
    </source>
</evidence>
<dbReference type="InterPro" id="IPR004451">
    <property type="entry name" value="MJ0586"/>
</dbReference>
<dbReference type="GO" id="GO:0003677">
    <property type="term" value="F:DNA binding"/>
    <property type="evidence" value="ECO:0007669"/>
    <property type="project" value="UniProtKB-KW"/>
</dbReference>
<evidence type="ECO:0000313" key="3">
    <source>
        <dbReference type="EMBL" id="ACL16290.1"/>
    </source>
</evidence>
<reference evidence="3 4" key="1">
    <citation type="journal article" date="2015" name="Genome Announc.">
        <title>Complete Genome Sequence of Methanosphaerula palustris E1-9CT, a Hydrogenotrophic Methanogen Isolated from a Minerotrophic Fen Peatland.</title>
        <authorList>
            <person name="Cadillo-Quiroz H."/>
            <person name="Browne P."/>
            <person name="Kyrpides N."/>
            <person name="Woyke T."/>
            <person name="Goodwin L."/>
            <person name="Detter C."/>
            <person name="Yavitt J.B."/>
            <person name="Zinder S.H."/>
        </authorList>
    </citation>
    <scope>NUCLEOTIDE SEQUENCE [LARGE SCALE GENOMIC DNA]</scope>
    <source>
        <strain evidence="4">ATCC BAA-1556 / DSM 19958 / E1-9c</strain>
    </source>
</reference>
<dbReference type="PANTHER" id="PTHR10245">
    <property type="entry name" value="ENDOTHELIAL DIFFERENTIATION-RELATED FACTOR 1 MULTIPROTEIN BRIDGING FACTOR 1"/>
    <property type="match status" value="1"/>
</dbReference>
<dbReference type="SMART" id="SM00530">
    <property type="entry name" value="HTH_XRE"/>
    <property type="match status" value="1"/>
</dbReference>
<organism evidence="3 4">
    <name type="scientific">Methanosphaerula palustris (strain ATCC BAA-1556 / DSM 19958 / E1-9c)</name>
    <dbReference type="NCBI Taxonomy" id="521011"/>
    <lineage>
        <taxon>Archaea</taxon>
        <taxon>Methanobacteriati</taxon>
        <taxon>Methanobacteriota</taxon>
        <taxon>Stenosarchaea group</taxon>
        <taxon>Methanomicrobia</taxon>
        <taxon>Methanomicrobiales</taxon>
        <taxon>Methanoregulaceae</taxon>
        <taxon>Methanosphaerula</taxon>
    </lineage>
</organism>
<keyword evidence="4" id="KW-1185">Reference proteome</keyword>
<dbReference type="Pfam" id="PF01381">
    <property type="entry name" value="HTH_3"/>
    <property type="match status" value="1"/>
</dbReference>
<dbReference type="PROSITE" id="PS50943">
    <property type="entry name" value="HTH_CROC1"/>
    <property type="match status" value="1"/>
</dbReference>
<dbReference type="InterPro" id="IPR010982">
    <property type="entry name" value="Lambda_DNA-bd_dom_sf"/>
</dbReference>
<feature type="domain" description="HTH cro/C1-type" evidence="2">
    <location>
        <begin position="81"/>
        <end position="135"/>
    </location>
</feature>
<dbReference type="eggNOG" id="arCOG01863">
    <property type="taxonomic scope" value="Archaea"/>
</dbReference>
<dbReference type="OrthoDB" id="11138at2157"/>
<dbReference type="Gene3D" id="1.10.260.40">
    <property type="entry name" value="lambda repressor-like DNA-binding domains"/>
    <property type="match status" value="1"/>
</dbReference>
<dbReference type="NCBIfam" id="TIGR00270">
    <property type="entry name" value="multiprotein bridging factor aMBF1"/>
    <property type="match status" value="1"/>
</dbReference>
<dbReference type="EMBL" id="CP001338">
    <property type="protein sequence ID" value="ACL16290.1"/>
    <property type="molecule type" value="Genomic_DNA"/>
</dbReference>